<keyword evidence="2" id="KW-1185">Reference proteome</keyword>
<name>A0ABZ0Z1J1_9CAUD</name>
<proteinExistence type="predicted"/>
<reference evidence="1 2" key="1">
    <citation type="submission" date="2023-11" db="EMBL/GenBank/DDBJ databases">
        <authorList>
            <person name="Cook R."/>
            <person name="Crisci M."/>
            <person name="Pye H."/>
            <person name="Adriaenssens E."/>
            <person name="Santini J."/>
        </authorList>
    </citation>
    <scope>NUCLEOTIDE SEQUENCE [LARGE SCALE GENOMIC DNA]</scope>
    <source>
        <strain evidence="1">Lak_Megaphage_RVC_JS4_GC31</strain>
    </source>
</reference>
<evidence type="ECO:0000313" key="1">
    <source>
        <dbReference type="EMBL" id="WQJ53060.1"/>
    </source>
</evidence>
<dbReference type="Proteomes" id="UP001349343">
    <property type="component" value="Segment"/>
</dbReference>
<organism evidence="1 2">
    <name type="scientific">phage Lak_Megaphage_RVC_JS4_GC31</name>
    <dbReference type="NCBI Taxonomy" id="3109228"/>
    <lineage>
        <taxon>Viruses</taxon>
        <taxon>Duplodnaviria</taxon>
        <taxon>Heunggongvirae</taxon>
        <taxon>Uroviricota</taxon>
        <taxon>Caudoviricetes</taxon>
        <taxon>Caudoviricetes code 15 clade</taxon>
    </lineage>
</organism>
<accession>A0ABZ0Z1J1</accession>
<evidence type="ECO:0000313" key="2">
    <source>
        <dbReference type="Proteomes" id="UP001349343"/>
    </source>
</evidence>
<sequence length="150" mass="18223">MELTDIDLLVKKFHDIFGHNDVDFVNVTGKSMIIGRDGYYDVVFRNTTSYTYQKFSYLYRKYLKELAEQLGLEVRRSKEFRNFYYWSPSYSLTIGDVRLEFGRRAYSKRYLDDCSTDYYLTTNNRYFVDQICNIIMRYKKLHIKKNSIYE</sequence>
<protein>
    <submittedName>
        <fullName evidence="1">Uncharacterized protein</fullName>
    </submittedName>
</protein>
<dbReference type="EMBL" id="OR769222">
    <property type="protein sequence ID" value="WQJ53060.1"/>
    <property type="molecule type" value="Genomic_DNA"/>
</dbReference>